<dbReference type="PANTHER" id="PTHR30345">
    <property type="entry name" value="RIBOSE-5-PHOSPHATE ISOMERASE B"/>
    <property type="match status" value="1"/>
</dbReference>
<dbReference type="GO" id="GO:0019316">
    <property type="term" value="P:D-allose catabolic process"/>
    <property type="evidence" value="ECO:0007669"/>
    <property type="project" value="TreeGrafter"/>
</dbReference>
<dbReference type="EC" id="5.3.1.6" evidence="4"/>
<evidence type="ECO:0000256" key="3">
    <source>
        <dbReference type="PIRSR" id="PIRSR005384-1"/>
    </source>
</evidence>
<dbReference type="NCBIfam" id="NF004051">
    <property type="entry name" value="PRK05571.1"/>
    <property type="match status" value="1"/>
</dbReference>
<feature type="active site" description="Proton donor" evidence="3">
    <location>
        <position position="95"/>
    </location>
</feature>
<feature type="active site" description="Proton acceptor" evidence="3">
    <location>
        <position position="62"/>
    </location>
</feature>
<accession>A0A7C3J5I4</accession>
<comment type="similarity">
    <text evidence="1">Belongs to the LacAB/RpiB family.</text>
</comment>
<proteinExistence type="inferred from homology"/>
<sequence>MKVSIGSDHRGFKVKEEIKKCLGFEFIDRGTFSEESTDYPDYAKLVADDVLQNRADFGILICYSGIGMSIAANKIKGIRAAYVIDEEFASLAKKHNNANILVLGAKVVEGKDLCKIVKVFSEEKFEGGRHQKRIDKICSFENN</sequence>
<dbReference type="Pfam" id="PF02502">
    <property type="entry name" value="LacAB_rpiB"/>
    <property type="match status" value="1"/>
</dbReference>
<evidence type="ECO:0000256" key="1">
    <source>
        <dbReference type="ARBA" id="ARBA00008754"/>
    </source>
</evidence>
<dbReference type="GO" id="GO:0009052">
    <property type="term" value="P:pentose-phosphate shunt, non-oxidative branch"/>
    <property type="evidence" value="ECO:0007669"/>
    <property type="project" value="TreeGrafter"/>
</dbReference>
<organism evidence="4">
    <name type="scientific">candidate division WOR-3 bacterium</name>
    <dbReference type="NCBI Taxonomy" id="2052148"/>
    <lineage>
        <taxon>Bacteria</taxon>
        <taxon>Bacteria division WOR-3</taxon>
    </lineage>
</organism>
<dbReference type="PANTHER" id="PTHR30345:SF0">
    <property type="entry name" value="DNA DAMAGE-REPAIR_TOLERATION PROTEIN DRT102"/>
    <property type="match status" value="1"/>
</dbReference>
<dbReference type="InterPro" id="IPR003500">
    <property type="entry name" value="RpiB_LacA_LacB"/>
</dbReference>
<dbReference type="Gene3D" id="3.40.1400.10">
    <property type="entry name" value="Sugar-phosphate isomerase, RpiB/LacA/LacB"/>
    <property type="match status" value="1"/>
</dbReference>
<dbReference type="NCBIfam" id="TIGR01120">
    <property type="entry name" value="rpiB"/>
    <property type="match status" value="1"/>
</dbReference>
<dbReference type="NCBIfam" id="TIGR00689">
    <property type="entry name" value="rpiB_lacA_lacB"/>
    <property type="match status" value="1"/>
</dbReference>
<gene>
    <name evidence="4" type="primary">rpiB</name>
    <name evidence="4" type="ORF">ENS15_01225</name>
</gene>
<protein>
    <submittedName>
        <fullName evidence="4">Ribose 5-phosphate isomerase B</fullName>
        <ecNumber evidence="4">5.3.1.6</ecNumber>
    </submittedName>
</protein>
<keyword evidence="2 4" id="KW-0413">Isomerase</keyword>
<dbReference type="SUPFAM" id="SSF89623">
    <property type="entry name" value="Ribose/Galactose isomerase RpiB/AlsB"/>
    <property type="match status" value="1"/>
</dbReference>
<dbReference type="AlphaFoldDB" id="A0A7C3J5I4"/>
<name>A0A7C3J5I4_UNCW3</name>
<evidence type="ECO:0000313" key="4">
    <source>
        <dbReference type="EMBL" id="HFK23267.1"/>
    </source>
</evidence>
<dbReference type="InterPro" id="IPR004785">
    <property type="entry name" value="RpiB"/>
</dbReference>
<dbReference type="EMBL" id="DSTT01000001">
    <property type="protein sequence ID" value="HFK23267.1"/>
    <property type="molecule type" value="Genomic_DNA"/>
</dbReference>
<dbReference type="PIRSF" id="PIRSF005384">
    <property type="entry name" value="RpiB_LacA_B"/>
    <property type="match status" value="1"/>
</dbReference>
<evidence type="ECO:0000256" key="2">
    <source>
        <dbReference type="ARBA" id="ARBA00023235"/>
    </source>
</evidence>
<dbReference type="InterPro" id="IPR036569">
    <property type="entry name" value="RpiB_LacA_LacB_sf"/>
</dbReference>
<reference evidence="4" key="1">
    <citation type="journal article" date="2020" name="mSystems">
        <title>Genome- and Community-Level Interaction Insights into Carbon Utilization and Element Cycling Functions of Hydrothermarchaeota in Hydrothermal Sediment.</title>
        <authorList>
            <person name="Zhou Z."/>
            <person name="Liu Y."/>
            <person name="Xu W."/>
            <person name="Pan J."/>
            <person name="Luo Z.H."/>
            <person name="Li M."/>
        </authorList>
    </citation>
    <scope>NUCLEOTIDE SEQUENCE [LARGE SCALE GENOMIC DNA]</scope>
    <source>
        <strain evidence="4">SpSt-464</strain>
    </source>
</reference>
<comment type="caution">
    <text evidence="4">The sequence shown here is derived from an EMBL/GenBank/DDBJ whole genome shotgun (WGS) entry which is preliminary data.</text>
</comment>
<dbReference type="GO" id="GO:0004751">
    <property type="term" value="F:ribose-5-phosphate isomerase activity"/>
    <property type="evidence" value="ECO:0007669"/>
    <property type="project" value="UniProtKB-EC"/>
</dbReference>